<evidence type="ECO:0000256" key="1">
    <source>
        <dbReference type="SAM" id="Coils"/>
    </source>
</evidence>
<feature type="domain" description="F-box" evidence="2">
    <location>
        <begin position="43"/>
        <end position="89"/>
    </location>
</feature>
<dbReference type="PROSITE" id="PS50181">
    <property type="entry name" value="FBOX"/>
    <property type="match status" value="1"/>
</dbReference>
<dbReference type="AlphaFoldDB" id="A0A9P5VI96"/>
<dbReference type="InterPro" id="IPR001810">
    <property type="entry name" value="F-box_dom"/>
</dbReference>
<accession>A0A9P5VI96</accession>
<protein>
    <recommendedName>
        <fullName evidence="2">F-box domain-containing protein</fullName>
    </recommendedName>
</protein>
<organism evidence="3 4">
    <name type="scientific">Podila minutissima</name>
    <dbReference type="NCBI Taxonomy" id="64525"/>
    <lineage>
        <taxon>Eukaryota</taxon>
        <taxon>Fungi</taxon>
        <taxon>Fungi incertae sedis</taxon>
        <taxon>Mucoromycota</taxon>
        <taxon>Mortierellomycotina</taxon>
        <taxon>Mortierellomycetes</taxon>
        <taxon>Mortierellales</taxon>
        <taxon>Mortierellaceae</taxon>
        <taxon>Podila</taxon>
    </lineage>
</organism>
<dbReference type="Proteomes" id="UP000696485">
    <property type="component" value="Unassembled WGS sequence"/>
</dbReference>
<gene>
    <name evidence="3" type="ORF">BG006_010875</name>
</gene>
<evidence type="ECO:0000313" key="3">
    <source>
        <dbReference type="EMBL" id="KAF9325637.1"/>
    </source>
</evidence>
<dbReference type="Gene3D" id="1.20.1280.50">
    <property type="match status" value="1"/>
</dbReference>
<sequence>MPDAATSLVKESKRKLDIHKYQQKDFFFHGNRLFNFSTPSVCTIHHLDLPTELQLMTLSKLDVENLHNSKLVSKRFLKLANDDQLWRVLMLQAEIPSNILRDARGVCGINPSWQALYRSSMIIMRENERKVHSAFTQMKSKIDQVRMALERQTRVLEETHQRLEALSSRLAQMEEQGRVRDLERLRARQREEQRWDDERWIREWEECRARMAHAQEDLEENVYRKVADVVEKNEEGRLLPEMLDDIFLDPHNNSASSGAHLCLVESGFRTGKGKGPTL</sequence>
<dbReference type="EMBL" id="JAAAUY010000894">
    <property type="protein sequence ID" value="KAF9325637.1"/>
    <property type="molecule type" value="Genomic_DNA"/>
</dbReference>
<evidence type="ECO:0000259" key="2">
    <source>
        <dbReference type="PROSITE" id="PS50181"/>
    </source>
</evidence>
<dbReference type="Pfam" id="PF12937">
    <property type="entry name" value="F-box-like"/>
    <property type="match status" value="1"/>
</dbReference>
<reference evidence="3" key="1">
    <citation type="journal article" date="2020" name="Fungal Divers.">
        <title>Resolving the Mortierellaceae phylogeny through synthesis of multi-gene phylogenetics and phylogenomics.</title>
        <authorList>
            <person name="Vandepol N."/>
            <person name="Liber J."/>
            <person name="Desiro A."/>
            <person name="Na H."/>
            <person name="Kennedy M."/>
            <person name="Barry K."/>
            <person name="Grigoriev I.V."/>
            <person name="Miller A.N."/>
            <person name="O'Donnell K."/>
            <person name="Stajich J.E."/>
            <person name="Bonito G."/>
        </authorList>
    </citation>
    <scope>NUCLEOTIDE SEQUENCE</scope>
    <source>
        <strain evidence="3">NVP1</strain>
    </source>
</reference>
<dbReference type="InterPro" id="IPR036047">
    <property type="entry name" value="F-box-like_dom_sf"/>
</dbReference>
<evidence type="ECO:0000313" key="4">
    <source>
        <dbReference type="Proteomes" id="UP000696485"/>
    </source>
</evidence>
<keyword evidence="4" id="KW-1185">Reference proteome</keyword>
<comment type="caution">
    <text evidence="3">The sequence shown here is derived from an EMBL/GenBank/DDBJ whole genome shotgun (WGS) entry which is preliminary data.</text>
</comment>
<dbReference type="SUPFAM" id="SSF81383">
    <property type="entry name" value="F-box domain"/>
    <property type="match status" value="1"/>
</dbReference>
<name>A0A9P5VI96_9FUNG</name>
<proteinExistence type="predicted"/>
<feature type="coiled-coil region" evidence="1">
    <location>
        <begin position="146"/>
        <end position="176"/>
    </location>
</feature>
<keyword evidence="1" id="KW-0175">Coiled coil</keyword>